<protein>
    <recommendedName>
        <fullName evidence="4">EfeO-type cupredoxin-like domain-containing protein</fullName>
    </recommendedName>
</protein>
<feature type="region of interest" description="Disordered" evidence="1">
    <location>
        <begin position="171"/>
        <end position="228"/>
    </location>
</feature>
<dbReference type="Proteomes" id="UP000265354">
    <property type="component" value="Unassembled WGS sequence"/>
</dbReference>
<sequence>MRPGQDRRPRRASPALVTSLVTSLVTAALVLAVGSCTERPTTHHGSGTGHEVVTGPAGTLLPGGHGEHPHDRLRQVPARDAPTVTLTVRPDAEDGWNVRLAVGRFRFTPDSVGGAAVLGTGHAHLLLDGAKIARVYGGSYHLPAERIPAGGGTLTARLVADDHTAWAVEGRPVEDTVRLSGVSPGAPPGATPEPGDQPTDQSGQPPSGQSRSGQSPAGGPGQTGQAAQTVAISIAEGRISPAPGRIDVRKGRPVDLRVTSDTDDELHVHGVDRSAELKAGRTTTLRVVMDRAGLFEVETHRSGLVLAQLAVR</sequence>
<dbReference type="Gene3D" id="2.60.40.420">
    <property type="entry name" value="Cupredoxins - blue copper proteins"/>
    <property type="match status" value="1"/>
</dbReference>
<evidence type="ECO:0000256" key="1">
    <source>
        <dbReference type="SAM" id="MobiDB-lite"/>
    </source>
</evidence>
<organism evidence="2 3">
    <name type="scientific">Streptomyces spongiicola</name>
    <dbReference type="NCBI Taxonomy" id="1690221"/>
    <lineage>
        <taxon>Bacteria</taxon>
        <taxon>Bacillati</taxon>
        <taxon>Actinomycetota</taxon>
        <taxon>Actinomycetes</taxon>
        <taxon>Kitasatosporales</taxon>
        <taxon>Streptomycetaceae</taxon>
        <taxon>Streptomyces</taxon>
    </lineage>
</organism>
<feature type="compositionally biased region" description="Low complexity" evidence="1">
    <location>
        <begin position="192"/>
        <end position="215"/>
    </location>
</feature>
<name>A0A388SSG8_9ACTN</name>
<evidence type="ECO:0000313" key="2">
    <source>
        <dbReference type="EMBL" id="GBP98771.1"/>
    </source>
</evidence>
<evidence type="ECO:0008006" key="4">
    <source>
        <dbReference type="Google" id="ProtNLM"/>
    </source>
</evidence>
<accession>A0A388SSG8</accession>
<comment type="caution">
    <text evidence="2">The sequence shown here is derived from an EMBL/GenBank/DDBJ whole genome shotgun (WGS) entry which is preliminary data.</text>
</comment>
<dbReference type="EMBL" id="BGZL01000001">
    <property type="protein sequence ID" value="GBP98771.1"/>
    <property type="molecule type" value="Genomic_DNA"/>
</dbReference>
<dbReference type="InterPro" id="IPR008972">
    <property type="entry name" value="Cupredoxin"/>
</dbReference>
<gene>
    <name evidence="2" type="ORF">SSP531S_01640</name>
</gene>
<dbReference type="SUPFAM" id="SSF49503">
    <property type="entry name" value="Cupredoxins"/>
    <property type="match status" value="1"/>
</dbReference>
<reference evidence="2 3" key="1">
    <citation type="submission" date="2018-07" db="EMBL/GenBank/DDBJ databases">
        <title>Whole Genome Shotgun Sequence of Streptomyces spongiicola strain 531S.</title>
        <authorList>
            <person name="Dohra H."/>
            <person name="Kodani S."/>
        </authorList>
    </citation>
    <scope>NUCLEOTIDE SEQUENCE [LARGE SCALE GENOMIC DNA]</scope>
    <source>
        <strain evidence="2 3">531S</strain>
    </source>
</reference>
<evidence type="ECO:0000313" key="3">
    <source>
        <dbReference type="Proteomes" id="UP000265354"/>
    </source>
</evidence>
<dbReference type="AlphaFoldDB" id="A0A388SSG8"/>
<proteinExistence type="predicted"/>